<evidence type="ECO:0008006" key="6">
    <source>
        <dbReference type="Google" id="ProtNLM"/>
    </source>
</evidence>
<dbReference type="InterPro" id="IPR050271">
    <property type="entry name" value="UDP-glycosyltransferase"/>
</dbReference>
<dbReference type="SUPFAM" id="SSF53756">
    <property type="entry name" value="UDP-Glycosyltransferase/glycogen phosphorylase"/>
    <property type="match status" value="3"/>
</dbReference>
<keyword evidence="5" id="KW-1185">Reference proteome</keyword>
<dbReference type="EMBL" id="CAJPVJ010007118">
    <property type="protein sequence ID" value="CAG2170987.1"/>
    <property type="molecule type" value="Genomic_DNA"/>
</dbReference>
<dbReference type="AlphaFoldDB" id="A0A7R9QPM1"/>
<keyword evidence="2" id="KW-0328">Glycosyltransferase</keyword>
<dbReference type="Gene3D" id="3.40.50.2000">
    <property type="entry name" value="Glycogen Phosphorylase B"/>
    <property type="match status" value="5"/>
</dbReference>
<dbReference type="GO" id="GO:0008194">
    <property type="term" value="F:UDP-glycosyltransferase activity"/>
    <property type="evidence" value="ECO:0007669"/>
    <property type="project" value="InterPro"/>
</dbReference>
<reference evidence="4" key="1">
    <citation type="submission" date="2020-11" db="EMBL/GenBank/DDBJ databases">
        <authorList>
            <person name="Tran Van P."/>
        </authorList>
    </citation>
    <scope>NUCLEOTIDE SEQUENCE</scope>
</reference>
<proteinExistence type="inferred from homology"/>
<evidence type="ECO:0000313" key="5">
    <source>
        <dbReference type="Proteomes" id="UP000728032"/>
    </source>
</evidence>
<accession>A0A7R9QPM1</accession>
<dbReference type="OrthoDB" id="6513679at2759"/>
<dbReference type="PANTHER" id="PTHR48043">
    <property type="entry name" value="EG:EG0003.4 PROTEIN-RELATED"/>
    <property type="match status" value="1"/>
</dbReference>
<dbReference type="EMBL" id="OC921943">
    <property type="protein sequence ID" value="CAD7653800.1"/>
    <property type="molecule type" value="Genomic_DNA"/>
</dbReference>
<name>A0A7R9QPM1_9ACAR</name>
<dbReference type="InterPro" id="IPR002213">
    <property type="entry name" value="UDP_glucos_trans"/>
</dbReference>
<evidence type="ECO:0000256" key="2">
    <source>
        <dbReference type="ARBA" id="ARBA00022676"/>
    </source>
</evidence>
<evidence type="ECO:0000256" key="1">
    <source>
        <dbReference type="ARBA" id="ARBA00009995"/>
    </source>
</evidence>
<evidence type="ECO:0000313" key="4">
    <source>
        <dbReference type="EMBL" id="CAD7653800.1"/>
    </source>
</evidence>
<feature type="non-terminal residue" evidence="4">
    <location>
        <position position="1135"/>
    </location>
</feature>
<gene>
    <name evidence="4" type="ORF">ONB1V03_LOCUS10453</name>
</gene>
<protein>
    <recommendedName>
        <fullName evidence="6">UDP-glycosyltransferase</fullName>
    </recommendedName>
</protein>
<dbReference type="CDD" id="cd03784">
    <property type="entry name" value="GT1_Gtf-like"/>
    <property type="match status" value="2"/>
</dbReference>
<organism evidence="4">
    <name type="scientific">Oppiella nova</name>
    <dbReference type="NCBI Taxonomy" id="334625"/>
    <lineage>
        <taxon>Eukaryota</taxon>
        <taxon>Metazoa</taxon>
        <taxon>Ecdysozoa</taxon>
        <taxon>Arthropoda</taxon>
        <taxon>Chelicerata</taxon>
        <taxon>Arachnida</taxon>
        <taxon>Acari</taxon>
        <taxon>Acariformes</taxon>
        <taxon>Sarcoptiformes</taxon>
        <taxon>Oribatida</taxon>
        <taxon>Brachypylina</taxon>
        <taxon>Oppioidea</taxon>
        <taxon>Oppiidae</taxon>
        <taxon>Oppiella</taxon>
    </lineage>
</organism>
<dbReference type="PANTHER" id="PTHR48043:SF145">
    <property type="entry name" value="FI06409P-RELATED"/>
    <property type="match status" value="1"/>
</dbReference>
<sequence>MFVPVTGAECYACIGVAEGLITAGHTVLFAVDSMWAGKFTQYGIQEVLLEAPAGPHTGPHGGPQDANAAKIGRIQHLMKTGKIGPLPPIEKIQHGRSGIGGFAMLAMKFDKQVEPLLTSIKPDCIVLEQFLTLPSVALSGIPYVWLWSPNPLCMVNDDRAPPMCSGLSVNGDKKLWQEFRDVWNNECKESLTKFNEYVVSRGCQPLKDNAFTDVSKCLNIYGYPLELDYTDIRPLPRNFIRFDNFKRFDKHLEFEIPVPLRDRPGKLIYFSLGSIGGADVENMKRLLKILSKSKHRFIVSKGPLHEEYELPDNMWGAATVPQIQVLQLVDLVITHGGNNTTTETMYFGKPMIVLPLYGDQYDNAQQIQDKGCGIRLDTYRCTEEEMLNAIEKLLNDKPLNEKLRKISSRIQSDNILFIPIPGAGHMNACITIAEGLIANGHTVLFAIHTIWAGTLDKYGIQEVLLDVHAGPQSPEVAMTDMAQVAKHMVKTGKISGLSPIEKARQGGSGMGGRAEKTIMFDRQVEPVLASVSPDCIVLDQFMTLPSVVRSGVPYVWIHSAGPLIMVDDVRTPPAASGLYANGDKKLWQEFRDVWNNGCKESWIRFNDYVVSRGCQPLKDNSFKDTTKCLNIYGYPLELDYTDIRPLPKNYIRFDNLKRNDKHLKFDIPVQLRDRPGKLIYFSLGSMGAADVKNMKRLVTILSKSKHRFIVSKGPLHEKYDLPVNMWGAATVPQIQVLPLVDLVVTHGGNNTITETMYFGKPMIVLPLFGDQYDNAQQVEDKGFGIRLDAYQCSEDKLLNAIEKLLNDKPLNEKLRKISSRIQSDNMVGRVNSSVGVAEVLIAAGHSVTFAMNHHWLGRLTKYGIREVLLDDTDTLSTETSSRDFIKSMSQQLVKSQIVSSLSPLEKARIKGKYQDRVDKVLNLDRHIEKMLIDLKPDCVILDQFVAIPSVVLSGIPFVNSNSVAPLSMWDDPRTPPPASGLSANGDQKLWHQFREVMYHSCKESWIQINDYIVSRGGQPLNENCFHDTKQALNIYGYPLELDYTDIRPLPKNYIRFDNLKRTEKELEFEIPVPLRDRPGKLIYFSLGSMASADVENMKRLVTILSKSKHRFIVSKGPLHEEYDLPVNMWGAATVP</sequence>
<keyword evidence="3" id="KW-0808">Transferase</keyword>
<dbReference type="Pfam" id="PF00201">
    <property type="entry name" value="UDPGT"/>
    <property type="match status" value="2"/>
</dbReference>
<dbReference type="Proteomes" id="UP000728032">
    <property type="component" value="Unassembled WGS sequence"/>
</dbReference>
<comment type="similarity">
    <text evidence="1">Belongs to the UDP-glycosyltransferase family.</text>
</comment>
<evidence type="ECO:0000256" key="3">
    <source>
        <dbReference type="ARBA" id="ARBA00022679"/>
    </source>
</evidence>